<organism evidence="1 2">
    <name type="scientific">Sphingobium xenophagum</name>
    <dbReference type="NCBI Taxonomy" id="121428"/>
    <lineage>
        <taxon>Bacteria</taxon>
        <taxon>Pseudomonadati</taxon>
        <taxon>Pseudomonadota</taxon>
        <taxon>Alphaproteobacteria</taxon>
        <taxon>Sphingomonadales</taxon>
        <taxon>Sphingomonadaceae</taxon>
        <taxon>Sphingobium</taxon>
    </lineage>
</organism>
<proteinExistence type="predicted"/>
<sequence>MILTLAAPDVWADPFGPLVKNLAVLGLSLVVHAMEARRG</sequence>
<name>A0A401IWR3_SPHXE</name>
<dbReference type="Proteomes" id="UP000290975">
    <property type="component" value="Unassembled WGS sequence"/>
</dbReference>
<evidence type="ECO:0000313" key="1">
    <source>
        <dbReference type="EMBL" id="GBH28812.1"/>
    </source>
</evidence>
<reference evidence="1 2" key="1">
    <citation type="submission" date="2014-12" db="EMBL/GenBank/DDBJ databases">
        <title>Whole genome sequencing of Sphingobium xenophagum OW59.</title>
        <authorList>
            <person name="Ohta Y."/>
            <person name="Nishi S."/>
            <person name="Hatada Y."/>
        </authorList>
    </citation>
    <scope>NUCLEOTIDE SEQUENCE [LARGE SCALE GENOMIC DNA]</scope>
    <source>
        <strain evidence="1 2">OW59</strain>
    </source>
</reference>
<dbReference type="Pfam" id="PF13781">
    <property type="entry name" value="DoxX_3"/>
    <property type="match status" value="1"/>
</dbReference>
<dbReference type="RefSeq" id="WP_262503495.1">
    <property type="nucleotide sequence ID" value="NZ_BBQY01000001.1"/>
</dbReference>
<dbReference type="AlphaFoldDB" id="A0A401IWR3"/>
<protein>
    <submittedName>
        <fullName evidence="1">Uncharacterized protein</fullName>
    </submittedName>
</protein>
<dbReference type="InterPro" id="IPR025695">
    <property type="entry name" value="DoxX-like"/>
</dbReference>
<dbReference type="EMBL" id="BBQY01000001">
    <property type="protein sequence ID" value="GBH28812.1"/>
    <property type="molecule type" value="Genomic_DNA"/>
</dbReference>
<accession>A0A401IWR3</accession>
<evidence type="ECO:0000313" key="2">
    <source>
        <dbReference type="Proteomes" id="UP000290975"/>
    </source>
</evidence>
<gene>
    <name evidence="1" type="ORF">MBESOW_P0065</name>
</gene>
<comment type="caution">
    <text evidence="1">The sequence shown here is derived from an EMBL/GenBank/DDBJ whole genome shotgun (WGS) entry which is preliminary data.</text>
</comment>
<keyword evidence="2" id="KW-1185">Reference proteome</keyword>